<dbReference type="Gene3D" id="3.30.70.580">
    <property type="entry name" value="Pseudouridine synthase I, catalytic domain, N-terminal subdomain"/>
    <property type="match status" value="1"/>
</dbReference>
<dbReference type="CDD" id="cd00165">
    <property type="entry name" value="S4"/>
    <property type="match status" value="1"/>
</dbReference>
<dbReference type="Pfam" id="PF01479">
    <property type="entry name" value="S4"/>
    <property type="match status" value="1"/>
</dbReference>
<reference evidence="7 8" key="1">
    <citation type="journal article" date="2015" name="Genome Announc.">
        <title>Expanding the biotechnology potential of lactobacilli through comparative genomics of 213 strains and associated genera.</title>
        <authorList>
            <person name="Sun Z."/>
            <person name="Harris H.M."/>
            <person name="McCann A."/>
            <person name="Guo C."/>
            <person name="Argimon S."/>
            <person name="Zhang W."/>
            <person name="Yang X."/>
            <person name="Jeffery I.B."/>
            <person name="Cooney J.C."/>
            <person name="Kagawa T.F."/>
            <person name="Liu W."/>
            <person name="Song Y."/>
            <person name="Salvetti E."/>
            <person name="Wrobel A."/>
            <person name="Rasinkangas P."/>
            <person name="Parkhill J."/>
            <person name="Rea M.C."/>
            <person name="O'Sullivan O."/>
            <person name="Ritari J."/>
            <person name="Douillard F.P."/>
            <person name="Paul Ross R."/>
            <person name="Yang R."/>
            <person name="Briner A.E."/>
            <person name="Felis G.E."/>
            <person name="de Vos W.M."/>
            <person name="Barrangou R."/>
            <person name="Klaenhammer T.R."/>
            <person name="Caufield P.W."/>
            <person name="Cui Y."/>
            <person name="Zhang H."/>
            <person name="O'Toole P.W."/>
        </authorList>
    </citation>
    <scope>NUCLEOTIDE SEQUENCE [LARGE SCALE GENOMIC DNA]</scope>
    <source>
        <strain evidence="7 8">DSM 21376</strain>
    </source>
</reference>
<dbReference type="InterPro" id="IPR006145">
    <property type="entry name" value="PsdUridine_synth_RsuA/RluA"/>
</dbReference>
<dbReference type="Pfam" id="PF00849">
    <property type="entry name" value="PseudoU_synth_2"/>
    <property type="match status" value="1"/>
</dbReference>
<dbReference type="InterPro" id="IPR050343">
    <property type="entry name" value="RsuA_PseudoU_synthase"/>
</dbReference>
<dbReference type="GO" id="GO:0000455">
    <property type="term" value="P:enzyme-directed rRNA pseudouridine synthesis"/>
    <property type="evidence" value="ECO:0007669"/>
    <property type="project" value="UniProtKB-ARBA"/>
</dbReference>
<proteinExistence type="inferred from homology"/>
<dbReference type="SMART" id="SM00363">
    <property type="entry name" value="S4"/>
    <property type="match status" value="1"/>
</dbReference>
<dbReference type="RefSeq" id="WP_034986428.1">
    <property type="nucleotide sequence ID" value="NZ_AYZF01000017.1"/>
</dbReference>
<dbReference type="PATRIC" id="fig|1423806.3.peg.1673"/>
<dbReference type="OrthoDB" id="9807213at2"/>
<dbReference type="Gene3D" id="3.30.70.1560">
    <property type="entry name" value="Alpha-L RNA-binding motif"/>
    <property type="match status" value="1"/>
</dbReference>
<dbReference type="STRING" id="1423806.FD15_GL001650"/>
<dbReference type="PROSITE" id="PS50889">
    <property type="entry name" value="S4"/>
    <property type="match status" value="1"/>
</dbReference>
<dbReference type="CDD" id="cd02553">
    <property type="entry name" value="PseudoU_synth_RsuA"/>
    <property type="match status" value="1"/>
</dbReference>
<dbReference type="Gene3D" id="3.10.290.10">
    <property type="entry name" value="RNA-binding S4 domain"/>
    <property type="match status" value="1"/>
</dbReference>
<keyword evidence="3 5" id="KW-0413">Isomerase</keyword>
<dbReference type="PANTHER" id="PTHR47683">
    <property type="entry name" value="PSEUDOURIDINE SYNTHASE FAMILY PROTEIN-RELATED"/>
    <property type="match status" value="1"/>
</dbReference>
<dbReference type="InterPro" id="IPR020103">
    <property type="entry name" value="PsdUridine_synth_cat_dom_sf"/>
</dbReference>
<evidence type="ECO:0000313" key="7">
    <source>
        <dbReference type="EMBL" id="KRN05108.1"/>
    </source>
</evidence>
<dbReference type="InterPro" id="IPR000748">
    <property type="entry name" value="PsdUridine_synth_RsuA/RluB/E/F"/>
</dbReference>
<dbReference type="InterPro" id="IPR018496">
    <property type="entry name" value="PsdUridine_synth_RsuA/RluB_CS"/>
</dbReference>
<accession>A0A023CUF5</accession>
<evidence type="ECO:0000256" key="1">
    <source>
        <dbReference type="ARBA" id="ARBA00008348"/>
    </source>
</evidence>
<feature type="domain" description="RNA-binding S4" evidence="6">
    <location>
        <begin position="1"/>
        <end position="59"/>
    </location>
</feature>
<dbReference type="InterPro" id="IPR036986">
    <property type="entry name" value="S4_RNA-bd_sf"/>
</dbReference>
<evidence type="ECO:0000256" key="4">
    <source>
        <dbReference type="PROSITE-ProRule" id="PRU00182"/>
    </source>
</evidence>
<dbReference type="SUPFAM" id="SSF55120">
    <property type="entry name" value="Pseudouridine synthase"/>
    <property type="match status" value="1"/>
</dbReference>
<dbReference type="GO" id="GO:0005829">
    <property type="term" value="C:cytosol"/>
    <property type="evidence" value="ECO:0007669"/>
    <property type="project" value="UniProtKB-ARBA"/>
</dbReference>
<keyword evidence="2 4" id="KW-0694">RNA-binding</keyword>
<evidence type="ECO:0000259" key="6">
    <source>
        <dbReference type="SMART" id="SM00363"/>
    </source>
</evidence>
<dbReference type="InterPro" id="IPR042092">
    <property type="entry name" value="PsdUridine_s_RsuA/RluB/E/F_cat"/>
</dbReference>
<evidence type="ECO:0000313" key="8">
    <source>
        <dbReference type="Proteomes" id="UP000050961"/>
    </source>
</evidence>
<comment type="similarity">
    <text evidence="1 5">Belongs to the pseudouridine synthase RsuA family.</text>
</comment>
<dbReference type="AlphaFoldDB" id="A0A023CUF5"/>
<comment type="caution">
    <text evidence="7">The sequence shown here is derived from an EMBL/GenBank/DDBJ whole genome shotgun (WGS) entry which is preliminary data.</text>
</comment>
<dbReference type="GO" id="GO:0003723">
    <property type="term" value="F:RNA binding"/>
    <property type="evidence" value="ECO:0007669"/>
    <property type="project" value="UniProtKB-KW"/>
</dbReference>
<protein>
    <recommendedName>
        <fullName evidence="5">Pseudouridine synthase</fullName>
        <ecNumber evidence="5">5.4.99.-</ecNumber>
    </recommendedName>
</protein>
<name>A0A023CUF5_9LACO</name>
<dbReference type="Proteomes" id="UP000050961">
    <property type="component" value="Unassembled WGS sequence"/>
</dbReference>
<gene>
    <name evidence="7" type="ORF">FD15_GL001650</name>
</gene>
<evidence type="ECO:0000256" key="2">
    <source>
        <dbReference type="ARBA" id="ARBA00022884"/>
    </source>
</evidence>
<dbReference type="FunFam" id="3.30.70.1560:FF:000001">
    <property type="entry name" value="Pseudouridine synthase"/>
    <property type="match status" value="1"/>
</dbReference>
<dbReference type="InterPro" id="IPR002942">
    <property type="entry name" value="S4_RNA-bd"/>
</dbReference>
<evidence type="ECO:0000256" key="3">
    <source>
        <dbReference type="ARBA" id="ARBA00023235"/>
    </source>
</evidence>
<dbReference type="EMBL" id="AYZF01000017">
    <property type="protein sequence ID" value="KRN05108.1"/>
    <property type="molecule type" value="Genomic_DNA"/>
</dbReference>
<dbReference type="InterPro" id="IPR020094">
    <property type="entry name" value="TruA/RsuA/RluB/E/F_N"/>
</dbReference>
<keyword evidence="8" id="KW-1185">Reference proteome</keyword>
<dbReference type="NCBIfam" id="TIGR00093">
    <property type="entry name" value="pseudouridine synthase"/>
    <property type="match status" value="1"/>
</dbReference>
<dbReference type="eggNOG" id="COG1187">
    <property type="taxonomic scope" value="Bacteria"/>
</dbReference>
<dbReference type="EC" id="5.4.99.-" evidence="5"/>
<organism evidence="7 8">
    <name type="scientific">Liquorilactobacillus sucicola DSM 21376 = JCM 15457</name>
    <dbReference type="NCBI Taxonomy" id="1423806"/>
    <lineage>
        <taxon>Bacteria</taxon>
        <taxon>Bacillati</taxon>
        <taxon>Bacillota</taxon>
        <taxon>Bacilli</taxon>
        <taxon>Lactobacillales</taxon>
        <taxon>Lactobacillaceae</taxon>
        <taxon>Liquorilactobacillus</taxon>
    </lineage>
</organism>
<dbReference type="PANTHER" id="PTHR47683:SF4">
    <property type="entry name" value="PSEUDOURIDINE SYNTHASE"/>
    <property type="match status" value="1"/>
</dbReference>
<dbReference type="SUPFAM" id="SSF55174">
    <property type="entry name" value="Alpha-L RNA-binding motif"/>
    <property type="match status" value="1"/>
</dbReference>
<evidence type="ECO:0000256" key="5">
    <source>
        <dbReference type="RuleBase" id="RU003887"/>
    </source>
</evidence>
<sequence>MRLDKYLANMGLGTRSQVRKIIKDGRVTVNGYIVYSSKTQVDEQNDEVMADKELLSYQNFFYYMMNKPQDVISATNDDSQKTVMDLLTKEDQKKSMFPVGRLDKDTTGLLIITNDGKLSHRLLSPAHHVSKVYEVKVAGVIDDEAQASLAAGITLKNGEQTKAAKVQVLKSNEKNSWIRLTISEGKYHQIKRMIGALSMHVLTLNRIEMGSLKLDTDLALGEYRKLTTTEIACLKEK</sequence>
<dbReference type="GO" id="GO:0120159">
    <property type="term" value="F:rRNA pseudouridine synthase activity"/>
    <property type="evidence" value="ECO:0007669"/>
    <property type="project" value="UniProtKB-ARBA"/>
</dbReference>
<dbReference type="PROSITE" id="PS01149">
    <property type="entry name" value="PSI_RSU"/>
    <property type="match status" value="1"/>
</dbReference>